<accession>A0A075R4N1</accession>
<dbReference type="HOGENOM" id="CLU_197449_0_0_9"/>
<dbReference type="RefSeq" id="WP_003337697.1">
    <property type="nucleotide sequence ID" value="NZ_CP007806.1"/>
</dbReference>
<dbReference type="Proteomes" id="UP000005850">
    <property type="component" value="Chromosome"/>
</dbReference>
<dbReference type="STRING" id="1042163.BRLA_c024440"/>
<name>A0A075R4N1_BRELA</name>
<proteinExistence type="predicted"/>
<dbReference type="eggNOG" id="ENOG5032YUY">
    <property type="taxonomic scope" value="Bacteria"/>
</dbReference>
<evidence type="ECO:0000313" key="2">
    <source>
        <dbReference type="Proteomes" id="UP000005850"/>
    </source>
</evidence>
<dbReference type="KEGG" id="blr:BRLA_c024440"/>
<protein>
    <submittedName>
        <fullName evidence="1">Cold-inducible protein YdjO</fullName>
    </submittedName>
</protein>
<dbReference type="Pfam" id="PF14169">
    <property type="entry name" value="YdjO"/>
    <property type="match status" value="1"/>
</dbReference>
<sequence>MYYSRKQEEPVEDVETSIWACTKDDCICWMRENLSFDEIPVCPICSSSMVKDSKMLPPIA</sequence>
<reference evidence="1 2" key="1">
    <citation type="journal article" date="2011" name="J. Bacteriol.">
        <title>Genome sequence of Brevibacillus laterosporus LMG 15441, a pathogen of invertebrates.</title>
        <authorList>
            <person name="Djukic M."/>
            <person name="Poehlein A."/>
            <person name="Thurmer A."/>
            <person name="Daniel R."/>
        </authorList>
    </citation>
    <scope>NUCLEOTIDE SEQUENCE [LARGE SCALE GENOMIC DNA]</scope>
    <source>
        <strain evidence="1 2">LMG 15441</strain>
    </source>
</reference>
<organism evidence="1 2">
    <name type="scientific">Brevibacillus laterosporus LMG 15441</name>
    <dbReference type="NCBI Taxonomy" id="1042163"/>
    <lineage>
        <taxon>Bacteria</taxon>
        <taxon>Bacillati</taxon>
        <taxon>Bacillota</taxon>
        <taxon>Bacilli</taxon>
        <taxon>Bacillales</taxon>
        <taxon>Paenibacillaceae</taxon>
        <taxon>Brevibacillus</taxon>
    </lineage>
</organism>
<keyword evidence="2" id="KW-1185">Reference proteome</keyword>
<gene>
    <name evidence="1" type="primary">ydjO_2</name>
    <name evidence="1" type="ORF">BRLA_c024440</name>
</gene>
<dbReference type="EMBL" id="CP007806">
    <property type="protein sequence ID" value="AIG26764.1"/>
    <property type="molecule type" value="Genomic_DNA"/>
</dbReference>
<evidence type="ECO:0000313" key="1">
    <source>
        <dbReference type="EMBL" id="AIG26764.1"/>
    </source>
</evidence>
<dbReference type="AlphaFoldDB" id="A0A075R4N1"/>
<dbReference type="InterPro" id="IPR025916">
    <property type="entry name" value="YdjO"/>
</dbReference>